<keyword evidence="3" id="KW-1185">Reference proteome</keyword>
<dbReference type="Proteomes" id="UP001304895">
    <property type="component" value="Unassembled WGS sequence"/>
</dbReference>
<reference evidence="2" key="1">
    <citation type="journal article" date="2023" name="Mol. Phylogenet. Evol.">
        <title>Genome-scale phylogeny and comparative genomics of the fungal order Sordariales.</title>
        <authorList>
            <person name="Hensen N."/>
            <person name="Bonometti L."/>
            <person name="Westerberg I."/>
            <person name="Brannstrom I.O."/>
            <person name="Guillou S."/>
            <person name="Cros-Aarteil S."/>
            <person name="Calhoun S."/>
            <person name="Haridas S."/>
            <person name="Kuo A."/>
            <person name="Mondo S."/>
            <person name="Pangilinan J."/>
            <person name="Riley R."/>
            <person name="LaButti K."/>
            <person name="Andreopoulos B."/>
            <person name="Lipzen A."/>
            <person name="Chen C."/>
            <person name="Yan M."/>
            <person name="Daum C."/>
            <person name="Ng V."/>
            <person name="Clum A."/>
            <person name="Steindorff A."/>
            <person name="Ohm R.A."/>
            <person name="Martin F."/>
            <person name="Silar P."/>
            <person name="Natvig D.O."/>
            <person name="Lalanne C."/>
            <person name="Gautier V."/>
            <person name="Ament-Velasquez S.L."/>
            <person name="Kruys A."/>
            <person name="Hutchinson M.I."/>
            <person name="Powell A.J."/>
            <person name="Barry K."/>
            <person name="Miller A.N."/>
            <person name="Grigoriev I.V."/>
            <person name="Debuchy R."/>
            <person name="Gladieux P."/>
            <person name="Hiltunen Thoren M."/>
            <person name="Johannesson H."/>
        </authorList>
    </citation>
    <scope>NUCLEOTIDE SEQUENCE</scope>
    <source>
        <strain evidence="2">CBS 123565</strain>
    </source>
</reference>
<dbReference type="EMBL" id="MU853409">
    <property type="protein sequence ID" value="KAK4134416.1"/>
    <property type="molecule type" value="Genomic_DNA"/>
</dbReference>
<gene>
    <name evidence="2" type="ORF">BT67DRAFT_318258</name>
</gene>
<feature type="region of interest" description="Disordered" evidence="1">
    <location>
        <begin position="75"/>
        <end position="115"/>
    </location>
</feature>
<proteinExistence type="predicted"/>
<sequence length="274" mass="29954">MCILACKHVADRVCTRASLASSDPCFPTCSGSRVLFHDATCELQGSLPPRHTPNCVIFGIPSSRTNNLSIRDAAKQTSPQRSVHGKYHKDSPLSRVGGAHVSVPPSLPRTRYPWRRPSARGTRRCGLRADGHCRNLCTNWAGAGKTRGAIPKLSGDVRTSTPLRFGPARCCDKHQRMPSQTAGVLVLDELCCFRSLGKSNRFHKKYSVFAYQTLPVYPATLPAEHPLEMAYQPWYGTGIDALQRCLLARALAVGSSNPPQNSLPVPFLVPPRSV</sequence>
<evidence type="ECO:0000313" key="3">
    <source>
        <dbReference type="Proteomes" id="UP001304895"/>
    </source>
</evidence>
<evidence type="ECO:0000256" key="1">
    <source>
        <dbReference type="SAM" id="MobiDB-lite"/>
    </source>
</evidence>
<evidence type="ECO:0000313" key="2">
    <source>
        <dbReference type="EMBL" id="KAK4134416.1"/>
    </source>
</evidence>
<reference evidence="2" key="2">
    <citation type="submission" date="2023-05" db="EMBL/GenBank/DDBJ databases">
        <authorList>
            <consortium name="Lawrence Berkeley National Laboratory"/>
            <person name="Steindorff A."/>
            <person name="Hensen N."/>
            <person name="Bonometti L."/>
            <person name="Westerberg I."/>
            <person name="Brannstrom I.O."/>
            <person name="Guillou S."/>
            <person name="Cros-Aarteil S."/>
            <person name="Calhoun S."/>
            <person name="Haridas S."/>
            <person name="Kuo A."/>
            <person name="Mondo S."/>
            <person name="Pangilinan J."/>
            <person name="Riley R."/>
            <person name="Labutti K."/>
            <person name="Andreopoulos B."/>
            <person name="Lipzen A."/>
            <person name="Chen C."/>
            <person name="Yanf M."/>
            <person name="Daum C."/>
            <person name="Ng V."/>
            <person name="Clum A."/>
            <person name="Ohm R."/>
            <person name="Martin F."/>
            <person name="Silar P."/>
            <person name="Natvig D."/>
            <person name="Lalanne C."/>
            <person name="Gautier V."/>
            <person name="Ament-Velasquez S.L."/>
            <person name="Kruys A."/>
            <person name="Hutchinson M.I."/>
            <person name="Powell A.J."/>
            <person name="Barry K."/>
            <person name="Miller A.N."/>
            <person name="Grigoriev I.V."/>
            <person name="Debuchy R."/>
            <person name="Gladieux P."/>
            <person name="Thoren M.H."/>
            <person name="Johannesson H."/>
        </authorList>
    </citation>
    <scope>NUCLEOTIDE SEQUENCE</scope>
    <source>
        <strain evidence="2">CBS 123565</strain>
    </source>
</reference>
<name>A0AAN6UME9_9PEZI</name>
<dbReference type="AlphaFoldDB" id="A0AAN6UME9"/>
<accession>A0AAN6UME9</accession>
<protein>
    <submittedName>
        <fullName evidence="2">Uncharacterized protein</fullName>
    </submittedName>
</protein>
<organism evidence="2 3">
    <name type="scientific">Trichocladium antarcticum</name>
    <dbReference type="NCBI Taxonomy" id="1450529"/>
    <lineage>
        <taxon>Eukaryota</taxon>
        <taxon>Fungi</taxon>
        <taxon>Dikarya</taxon>
        <taxon>Ascomycota</taxon>
        <taxon>Pezizomycotina</taxon>
        <taxon>Sordariomycetes</taxon>
        <taxon>Sordariomycetidae</taxon>
        <taxon>Sordariales</taxon>
        <taxon>Chaetomiaceae</taxon>
        <taxon>Trichocladium</taxon>
    </lineage>
</organism>
<comment type="caution">
    <text evidence="2">The sequence shown here is derived from an EMBL/GenBank/DDBJ whole genome shotgun (WGS) entry which is preliminary data.</text>
</comment>